<accession>A0A1H9LRK7</accession>
<organism evidence="6 7">
    <name type="scientific">Rosenbergiella nectarea</name>
    <dbReference type="NCBI Taxonomy" id="988801"/>
    <lineage>
        <taxon>Bacteria</taxon>
        <taxon>Pseudomonadati</taxon>
        <taxon>Pseudomonadota</taxon>
        <taxon>Gammaproteobacteria</taxon>
        <taxon>Enterobacterales</taxon>
        <taxon>Erwiniaceae</taxon>
        <taxon>Rosenbergiella</taxon>
    </lineage>
</organism>
<evidence type="ECO:0000313" key="7">
    <source>
        <dbReference type="Proteomes" id="UP000242515"/>
    </source>
</evidence>
<dbReference type="NCBIfam" id="NF008425">
    <property type="entry name" value="PRK11259.1"/>
    <property type="match status" value="1"/>
</dbReference>
<dbReference type="Gene3D" id="3.50.50.60">
    <property type="entry name" value="FAD/NAD(P)-binding domain"/>
    <property type="match status" value="1"/>
</dbReference>
<dbReference type="AlphaFoldDB" id="A0A1H9LRK7"/>
<evidence type="ECO:0000259" key="5">
    <source>
        <dbReference type="Pfam" id="PF01266"/>
    </source>
</evidence>
<dbReference type="SUPFAM" id="SSF54373">
    <property type="entry name" value="FAD-linked reductases, C-terminal domain"/>
    <property type="match status" value="1"/>
</dbReference>
<feature type="domain" description="FAD dependent oxidoreductase" evidence="5">
    <location>
        <begin position="4"/>
        <end position="350"/>
    </location>
</feature>
<dbReference type="PANTHER" id="PTHR10961">
    <property type="entry name" value="PEROXISOMAL SARCOSINE OXIDASE"/>
    <property type="match status" value="1"/>
</dbReference>
<dbReference type="Pfam" id="PF01266">
    <property type="entry name" value="DAO"/>
    <property type="match status" value="1"/>
</dbReference>
<evidence type="ECO:0000256" key="2">
    <source>
        <dbReference type="ARBA" id="ARBA00022630"/>
    </source>
</evidence>
<dbReference type="InterPro" id="IPR036188">
    <property type="entry name" value="FAD/NAD-bd_sf"/>
</dbReference>
<keyword evidence="7" id="KW-1185">Reference proteome</keyword>
<dbReference type="RefSeq" id="WP_092677704.1">
    <property type="nucleotide sequence ID" value="NZ_FOGC01000012.1"/>
</dbReference>
<evidence type="ECO:0000256" key="4">
    <source>
        <dbReference type="ARBA" id="ARBA00023002"/>
    </source>
</evidence>
<dbReference type="Proteomes" id="UP000242515">
    <property type="component" value="Unassembled WGS sequence"/>
</dbReference>
<dbReference type="EMBL" id="FOGC01000012">
    <property type="protein sequence ID" value="SER14142.1"/>
    <property type="molecule type" value="Genomic_DNA"/>
</dbReference>
<proteinExistence type="predicted"/>
<dbReference type="Gene3D" id="3.30.9.10">
    <property type="entry name" value="D-Amino Acid Oxidase, subunit A, domain 2"/>
    <property type="match status" value="1"/>
</dbReference>
<evidence type="ECO:0000256" key="3">
    <source>
        <dbReference type="ARBA" id="ARBA00022827"/>
    </source>
</evidence>
<gene>
    <name evidence="6" type="ORF">SAMN05216522_11256</name>
</gene>
<keyword evidence="4" id="KW-0560">Oxidoreductase</keyword>
<dbReference type="SUPFAM" id="SSF51905">
    <property type="entry name" value="FAD/NAD(P)-binding domain"/>
    <property type="match status" value="1"/>
</dbReference>
<dbReference type="GO" id="GO:0005829">
    <property type="term" value="C:cytosol"/>
    <property type="evidence" value="ECO:0007669"/>
    <property type="project" value="TreeGrafter"/>
</dbReference>
<comment type="cofactor">
    <cofactor evidence="1">
        <name>FAD</name>
        <dbReference type="ChEBI" id="CHEBI:57692"/>
    </cofactor>
</comment>
<evidence type="ECO:0000313" key="6">
    <source>
        <dbReference type="EMBL" id="SER14142.1"/>
    </source>
</evidence>
<dbReference type="InterPro" id="IPR045170">
    <property type="entry name" value="MTOX"/>
</dbReference>
<dbReference type="PANTHER" id="PTHR10961:SF7">
    <property type="entry name" value="FAD DEPENDENT OXIDOREDUCTASE DOMAIN-CONTAINING PROTEIN"/>
    <property type="match status" value="1"/>
</dbReference>
<reference evidence="7" key="1">
    <citation type="submission" date="2016-10" db="EMBL/GenBank/DDBJ databases">
        <authorList>
            <person name="Varghese N."/>
            <person name="Submissions S."/>
        </authorList>
    </citation>
    <scope>NUCLEOTIDE SEQUENCE [LARGE SCALE GENOMIC DNA]</scope>
    <source>
        <strain evidence="7">8N4</strain>
    </source>
</reference>
<dbReference type="OrthoDB" id="9806257at2"/>
<evidence type="ECO:0000256" key="1">
    <source>
        <dbReference type="ARBA" id="ARBA00001974"/>
    </source>
</evidence>
<dbReference type="GO" id="GO:0050660">
    <property type="term" value="F:flavin adenine dinucleotide binding"/>
    <property type="evidence" value="ECO:0007669"/>
    <property type="project" value="InterPro"/>
</dbReference>
<dbReference type="STRING" id="988801.SAMN05216522_11256"/>
<keyword evidence="3" id="KW-0274">FAD</keyword>
<sequence>MIYDVIIVGSGSVGAAAGCYATINNLNVLMIDAHHPPHHQGSHHGSTRLIRYAYAEGDQYVPLLQRSKVLWEALEKTSSTTLFRRSGVLSLAPLDSPLIPQLLNSAKTWSIDVEALSASDIVQRWEHFVIPPEYHGVLDKEAGYLYSEKAVEQWIRLAQEQGCAQLFNCPVESISHYDDLYRVTTADGDYTARKIIVTAGSWVKKLLPDLPISPVRKVMAWFQSDGRFSHHTHFPAFTAQLTDGSQYYGFPAEDDQLKVARHDGGQPLNDATECLPFGQSPSDGSECFGFLKQFLPGQSACLFGQACSYDNSPDGHFIIDYLDEDKTGLVISGLSGHGFKCAPALGEIASQFAMGNDIETIISPFRLARFTKS</sequence>
<keyword evidence="2" id="KW-0285">Flavoprotein</keyword>
<protein>
    <submittedName>
        <fullName evidence="6">N-methyl-L-tryptophan oxidase</fullName>
    </submittedName>
</protein>
<dbReference type="InterPro" id="IPR006076">
    <property type="entry name" value="FAD-dep_OxRdtase"/>
</dbReference>
<name>A0A1H9LRK7_9GAMM</name>
<dbReference type="GO" id="GO:0008115">
    <property type="term" value="F:sarcosine oxidase activity"/>
    <property type="evidence" value="ECO:0007669"/>
    <property type="project" value="TreeGrafter"/>
</dbReference>